<comment type="caution">
    <text evidence="2">The sequence shown here is derived from an EMBL/GenBank/DDBJ whole genome shotgun (WGS) entry which is preliminary data.</text>
</comment>
<gene>
    <name evidence="2" type="ORF">FXV83_39285</name>
</gene>
<feature type="transmembrane region" description="Helical" evidence="1">
    <location>
        <begin position="187"/>
        <end position="206"/>
    </location>
</feature>
<dbReference type="EMBL" id="VSTH01000194">
    <property type="protein sequence ID" value="TYO61221.1"/>
    <property type="molecule type" value="Genomic_DNA"/>
</dbReference>
<reference evidence="2 3" key="1">
    <citation type="submission" date="2019-08" db="EMBL/GenBank/DDBJ databases">
        <title>Bradyrhizobium hipponensis sp. nov., a rhizobium isolated from a Lupinus angustifolius root nodule in Tunisia.</title>
        <authorList>
            <person name="Off K."/>
            <person name="Rejili M."/>
            <person name="Mars M."/>
            <person name="Brachmann A."/>
            <person name="Marin M."/>
        </authorList>
    </citation>
    <scope>NUCLEOTIDE SEQUENCE [LARGE SCALE GENOMIC DNA]</scope>
    <source>
        <strain evidence="3">aSej3</strain>
    </source>
</reference>
<evidence type="ECO:0008006" key="4">
    <source>
        <dbReference type="Google" id="ProtNLM"/>
    </source>
</evidence>
<evidence type="ECO:0000313" key="3">
    <source>
        <dbReference type="Proteomes" id="UP000324797"/>
    </source>
</evidence>
<protein>
    <recommendedName>
        <fullName evidence="4">O-antigen/teichoic acid export membrane protein</fullName>
    </recommendedName>
</protein>
<keyword evidence="1" id="KW-0472">Membrane</keyword>
<feature type="transmembrane region" description="Helical" evidence="1">
    <location>
        <begin position="218"/>
        <end position="236"/>
    </location>
</feature>
<feature type="transmembrane region" description="Helical" evidence="1">
    <location>
        <begin position="390"/>
        <end position="409"/>
    </location>
</feature>
<feature type="transmembrane region" description="Helical" evidence="1">
    <location>
        <begin position="303"/>
        <end position="327"/>
    </location>
</feature>
<name>A0A5S4Y9X1_9BRAD</name>
<feature type="transmembrane region" description="Helical" evidence="1">
    <location>
        <begin position="24"/>
        <end position="47"/>
    </location>
</feature>
<evidence type="ECO:0000256" key="1">
    <source>
        <dbReference type="SAM" id="Phobius"/>
    </source>
</evidence>
<evidence type="ECO:0000313" key="2">
    <source>
        <dbReference type="EMBL" id="TYO61221.1"/>
    </source>
</evidence>
<organism evidence="2 3">
    <name type="scientific">Bradyrhizobium hipponense</name>
    <dbReference type="NCBI Taxonomy" id="2605638"/>
    <lineage>
        <taxon>Bacteria</taxon>
        <taxon>Pseudomonadati</taxon>
        <taxon>Pseudomonadota</taxon>
        <taxon>Alphaproteobacteria</taxon>
        <taxon>Hyphomicrobiales</taxon>
        <taxon>Nitrobacteraceae</taxon>
        <taxon>Bradyrhizobium</taxon>
    </lineage>
</organism>
<sequence length="418" mass="44655">MNLSLAGSWKFLHGLGSSSKTRNLILLVLSFGLGQGAQFSATTYLYWMGHYELIAEFGTANALTTFIFFVADWGGALYLAKEVVAPSMNRPSAIGIYVCLSQFRVAAAAVFAGAFYIYALSQPATFFNEYLKYASLGMLCHGFNAVGLLDGAGRSGISGLTQAIPIAGVAIALPICSGLDMLTAGRALGALFAACICLSVSFQVIAAQIRWRSAVRELSPQHVISIATASLPYMLTTLPGHLLFRVQVLLAAQLLPAGLVALFLYCRQLIGIGYQALGFYLRVDIRDFAEDLRRKKWTPTAMLLASTAVRLGALGTITVAASSLALFRSSPSLALGLAAYSPCIIGIAAAATLQRALILRSKAAETTIILVIANVVPVLLIYPVFSTNSIYSLILIEFTSLILQSALFISRSWRRGLA</sequence>
<keyword evidence="3" id="KW-1185">Reference proteome</keyword>
<feature type="transmembrane region" description="Helical" evidence="1">
    <location>
        <begin position="333"/>
        <end position="351"/>
    </location>
</feature>
<keyword evidence="1" id="KW-0812">Transmembrane</keyword>
<accession>A0A5S4Y9X1</accession>
<dbReference type="RefSeq" id="WP_148745411.1">
    <property type="nucleotide sequence ID" value="NZ_VSTH01000194.1"/>
</dbReference>
<feature type="transmembrane region" description="Helical" evidence="1">
    <location>
        <begin position="363"/>
        <end position="384"/>
    </location>
</feature>
<proteinExistence type="predicted"/>
<feature type="transmembrane region" description="Helical" evidence="1">
    <location>
        <begin position="92"/>
        <end position="118"/>
    </location>
</feature>
<dbReference type="Proteomes" id="UP000324797">
    <property type="component" value="Unassembled WGS sequence"/>
</dbReference>
<dbReference type="AlphaFoldDB" id="A0A5S4Y9X1"/>
<feature type="transmembrane region" description="Helical" evidence="1">
    <location>
        <begin position="59"/>
        <end position="80"/>
    </location>
</feature>
<keyword evidence="1" id="KW-1133">Transmembrane helix</keyword>